<dbReference type="OrthoDB" id="7890494at2759"/>
<proteinExistence type="predicted"/>
<comment type="caution">
    <text evidence="1">The sequence shown here is derived from an EMBL/GenBank/DDBJ whole genome shotgun (WGS) entry which is preliminary data.</text>
</comment>
<name>A0A8X6FGS9_TRICU</name>
<accession>A0A8X6FGS9</accession>
<evidence type="ECO:0000313" key="2">
    <source>
        <dbReference type="Proteomes" id="UP000887116"/>
    </source>
</evidence>
<evidence type="ECO:0000313" key="1">
    <source>
        <dbReference type="EMBL" id="GFQ80185.1"/>
    </source>
</evidence>
<dbReference type="AlphaFoldDB" id="A0A8X6FGS9"/>
<protein>
    <submittedName>
        <fullName evidence="1">Uncharacterized protein</fullName>
    </submittedName>
</protein>
<gene>
    <name evidence="1" type="primary">g.51985</name>
    <name evidence="1" type="ORF">TNCT_430951</name>
</gene>
<organism evidence="1 2">
    <name type="scientific">Trichonephila clavata</name>
    <name type="common">Joro spider</name>
    <name type="synonym">Nephila clavata</name>
    <dbReference type="NCBI Taxonomy" id="2740835"/>
    <lineage>
        <taxon>Eukaryota</taxon>
        <taxon>Metazoa</taxon>
        <taxon>Ecdysozoa</taxon>
        <taxon>Arthropoda</taxon>
        <taxon>Chelicerata</taxon>
        <taxon>Arachnida</taxon>
        <taxon>Araneae</taxon>
        <taxon>Araneomorphae</taxon>
        <taxon>Entelegynae</taxon>
        <taxon>Araneoidea</taxon>
        <taxon>Nephilidae</taxon>
        <taxon>Trichonephila</taxon>
    </lineage>
</organism>
<dbReference type="EMBL" id="BMAO01012266">
    <property type="protein sequence ID" value="GFQ80185.1"/>
    <property type="molecule type" value="Genomic_DNA"/>
</dbReference>
<dbReference type="Proteomes" id="UP000887116">
    <property type="component" value="Unassembled WGS sequence"/>
</dbReference>
<keyword evidence="2" id="KW-1185">Reference proteome</keyword>
<reference evidence="1" key="1">
    <citation type="submission" date="2020-07" db="EMBL/GenBank/DDBJ databases">
        <title>Multicomponent nature underlies the extraordinary mechanical properties of spider dragline silk.</title>
        <authorList>
            <person name="Kono N."/>
            <person name="Nakamura H."/>
            <person name="Mori M."/>
            <person name="Yoshida Y."/>
            <person name="Ohtoshi R."/>
            <person name="Malay A.D."/>
            <person name="Moran D.A.P."/>
            <person name="Tomita M."/>
            <person name="Numata K."/>
            <person name="Arakawa K."/>
        </authorList>
    </citation>
    <scope>NUCLEOTIDE SEQUENCE</scope>
</reference>
<sequence>MALSSRRCKHLPDDFCYICGEYSIIKTLTRSIIYYVRQFYLAYYDMKLGDQDKSWGPHKVCVKCRNDQRFWLNGKKTALLFGIPMAWRKPKKTSGCYF</sequence>